<evidence type="ECO:0000256" key="1">
    <source>
        <dbReference type="ARBA" id="ARBA00004141"/>
    </source>
</evidence>
<dbReference type="Pfam" id="PF05875">
    <property type="entry name" value="Ceramidase"/>
    <property type="match status" value="1"/>
</dbReference>
<evidence type="ECO:0000256" key="10">
    <source>
        <dbReference type="SAM" id="Phobius"/>
    </source>
</evidence>
<comment type="subcellular location">
    <subcellularLocation>
        <location evidence="1">Membrane</location>
        <topology evidence="1">Multi-pass membrane protein</topology>
    </subcellularLocation>
</comment>
<sequence length="316" mass="35708">MTSIDRRTVPSGYWGEVTSSLIWCEEKYQWSKYVAEPVNTFTNVFFFLLAIYGAKKTFDERLPLRFFLVNLGIAGIGVGSFLFHATLKYEAQLLDELPMIYTSALLTYCVLETTPGYGKPRFRILLPTVLILAVTFITVGYLYLGNPIFHQAAYATIQLVSTLRNLDLLYSSRSPLLASPAGRATRDQIQRTLGVGSVLFLGAFGIWNIDNIYCAHLRDIRKKHGFPLSLLTQGHGWWHIGTGMGAYLILVASELLVLSIKESPENFELVNAWPSLHFFVPHVKRIRQFDAKRDLKGRKPRKSLTAPSNGQVRKDD</sequence>
<keyword evidence="7" id="KW-0479">Metal-binding</keyword>
<dbReference type="STRING" id="215250.A0A316YWL7"/>
<feature type="binding site" evidence="8">
    <location>
        <position position="239"/>
    </location>
    <ligand>
        <name>Zn(2+)</name>
        <dbReference type="ChEBI" id="CHEBI:29105"/>
        <note>catalytic</note>
    </ligand>
</feature>
<evidence type="ECO:0000256" key="8">
    <source>
        <dbReference type="PIRSR" id="PIRSR608901-2"/>
    </source>
</evidence>
<feature type="binding site" evidence="7">
    <location>
        <position position="36"/>
    </location>
    <ligand>
        <name>Ca(2+)</name>
        <dbReference type="ChEBI" id="CHEBI:29108"/>
    </ligand>
</feature>
<feature type="transmembrane region" description="Helical" evidence="10">
    <location>
        <begin position="124"/>
        <end position="143"/>
    </location>
</feature>
<dbReference type="InParanoid" id="A0A316YWL7"/>
<reference evidence="11 12" key="1">
    <citation type="journal article" date="2018" name="Mol. Biol. Evol.">
        <title>Broad Genomic Sampling Reveals a Smut Pathogenic Ancestry of the Fungal Clade Ustilaginomycotina.</title>
        <authorList>
            <person name="Kijpornyongpan T."/>
            <person name="Mondo S.J."/>
            <person name="Barry K."/>
            <person name="Sandor L."/>
            <person name="Lee J."/>
            <person name="Lipzen A."/>
            <person name="Pangilinan J."/>
            <person name="LaButti K."/>
            <person name="Hainaut M."/>
            <person name="Henrissat B."/>
            <person name="Grigoriev I.V."/>
            <person name="Spatafora J.W."/>
            <person name="Aime M.C."/>
        </authorList>
    </citation>
    <scope>NUCLEOTIDE SEQUENCE [LARGE SCALE GENOMIC DNA]</scope>
    <source>
        <strain evidence="11 12">MCA 4198</strain>
    </source>
</reference>
<evidence type="ECO:0000313" key="11">
    <source>
        <dbReference type="EMBL" id="PWN93659.1"/>
    </source>
</evidence>
<dbReference type="RefSeq" id="XP_025380857.1">
    <property type="nucleotide sequence ID" value="XM_025520589.1"/>
</dbReference>
<evidence type="ECO:0000256" key="2">
    <source>
        <dbReference type="ARBA" id="ARBA00009780"/>
    </source>
</evidence>
<feature type="transmembrane region" description="Helical" evidence="10">
    <location>
        <begin position="236"/>
        <end position="258"/>
    </location>
</feature>
<dbReference type="GO" id="GO:0046872">
    <property type="term" value="F:metal ion binding"/>
    <property type="evidence" value="ECO:0007669"/>
    <property type="project" value="UniProtKB-KW"/>
</dbReference>
<dbReference type="GeneID" id="37042505"/>
<dbReference type="OrthoDB" id="187171at2759"/>
<feature type="binding site" evidence="7">
    <location>
        <position position="25"/>
    </location>
    <ligand>
        <name>Ca(2+)</name>
        <dbReference type="ChEBI" id="CHEBI:29108"/>
    </ligand>
</feature>
<comment type="cofactor">
    <cofactor evidence="8">
        <name>Zn(2+)</name>
        <dbReference type="ChEBI" id="CHEBI:29105"/>
    </cofactor>
</comment>
<feature type="binding site" evidence="8">
    <location>
        <position position="84"/>
    </location>
    <ligand>
        <name>Zn(2+)</name>
        <dbReference type="ChEBI" id="CHEBI:29105"/>
        <note>catalytic</note>
    </ligand>
</feature>
<dbReference type="PANTHER" id="PTHR46187:SF3">
    <property type="entry name" value="ALKALINE CERAMIDASE 3"/>
    <property type="match status" value="1"/>
</dbReference>
<dbReference type="AlphaFoldDB" id="A0A316YWL7"/>
<gene>
    <name evidence="11" type="ORF">FA10DRAFT_264282</name>
</gene>
<dbReference type="GO" id="GO:0005789">
    <property type="term" value="C:endoplasmic reticulum membrane"/>
    <property type="evidence" value="ECO:0007669"/>
    <property type="project" value="TreeGrafter"/>
</dbReference>
<accession>A0A316YWL7</accession>
<evidence type="ECO:0000256" key="6">
    <source>
        <dbReference type="ARBA" id="ARBA00023136"/>
    </source>
</evidence>
<keyword evidence="8" id="KW-0862">Zinc</keyword>
<evidence type="ECO:0000256" key="9">
    <source>
        <dbReference type="SAM" id="MobiDB-lite"/>
    </source>
</evidence>
<feature type="binding site" evidence="8">
    <location>
        <position position="235"/>
    </location>
    <ligand>
        <name>Zn(2+)</name>
        <dbReference type="ChEBI" id="CHEBI:29105"/>
        <note>catalytic</note>
    </ligand>
</feature>
<feature type="transmembrane region" description="Helical" evidence="10">
    <location>
        <begin position="191"/>
        <end position="209"/>
    </location>
</feature>
<organism evidence="11 12">
    <name type="scientific">Acaromyces ingoldii</name>
    <dbReference type="NCBI Taxonomy" id="215250"/>
    <lineage>
        <taxon>Eukaryota</taxon>
        <taxon>Fungi</taxon>
        <taxon>Dikarya</taxon>
        <taxon>Basidiomycota</taxon>
        <taxon>Ustilaginomycotina</taxon>
        <taxon>Exobasidiomycetes</taxon>
        <taxon>Exobasidiales</taxon>
        <taxon>Cryptobasidiaceae</taxon>
        <taxon>Acaromyces</taxon>
    </lineage>
</organism>
<feature type="compositionally biased region" description="Polar residues" evidence="9">
    <location>
        <begin position="305"/>
        <end position="316"/>
    </location>
</feature>
<dbReference type="Proteomes" id="UP000245768">
    <property type="component" value="Unassembled WGS sequence"/>
</dbReference>
<evidence type="ECO:0000256" key="3">
    <source>
        <dbReference type="ARBA" id="ARBA00022692"/>
    </source>
</evidence>
<feature type="transmembrane region" description="Helical" evidence="10">
    <location>
        <begin position="66"/>
        <end position="87"/>
    </location>
</feature>
<keyword evidence="7" id="KW-0106">Calcium</keyword>
<evidence type="ECO:0000313" key="12">
    <source>
        <dbReference type="Proteomes" id="UP000245768"/>
    </source>
</evidence>
<keyword evidence="6 10" id="KW-0472">Membrane</keyword>
<dbReference type="EMBL" id="KZ819634">
    <property type="protein sequence ID" value="PWN93659.1"/>
    <property type="molecule type" value="Genomic_DNA"/>
</dbReference>
<dbReference type="PANTHER" id="PTHR46187">
    <property type="entry name" value="ALKALINE CERAMIDASE 3"/>
    <property type="match status" value="1"/>
</dbReference>
<dbReference type="GO" id="GO:0046513">
    <property type="term" value="P:ceramide biosynthetic process"/>
    <property type="evidence" value="ECO:0007669"/>
    <property type="project" value="TreeGrafter"/>
</dbReference>
<comment type="similarity">
    <text evidence="2">Belongs to the alkaline ceramidase family.</text>
</comment>
<feature type="region of interest" description="Disordered" evidence="9">
    <location>
        <begin position="296"/>
        <end position="316"/>
    </location>
</feature>
<dbReference type="GO" id="GO:0016811">
    <property type="term" value="F:hydrolase activity, acting on carbon-nitrogen (but not peptide) bonds, in linear amides"/>
    <property type="evidence" value="ECO:0007669"/>
    <property type="project" value="InterPro"/>
</dbReference>
<name>A0A316YWL7_9BASI</name>
<dbReference type="InterPro" id="IPR008901">
    <property type="entry name" value="ACER"/>
</dbReference>
<protein>
    <submittedName>
        <fullName evidence="11">Alkaline phytoceramidase</fullName>
    </submittedName>
</protein>
<feature type="binding site" evidence="7">
    <location>
        <position position="23"/>
    </location>
    <ligand>
        <name>Ca(2+)</name>
        <dbReference type="ChEBI" id="CHEBI:29108"/>
    </ligand>
</feature>
<dbReference type="GO" id="GO:0046514">
    <property type="term" value="P:ceramide catabolic process"/>
    <property type="evidence" value="ECO:0007669"/>
    <property type="project" value="TreeGrafter"/>
</dbReference>
<evidence type="ECO:0000256" key="7">
    <source>
        <dbReference type="PIRSR" id="PIRSR608901-1"/>
    </source>
</evidence>
<evidence type="ECO:0000256" key="5">
    <source>
        <dbReference type="ARBA" id="ARBA00022989"/>
    </source>
</evidence>
<evidence type="ECO:0000256" key="4">
    <source>
        <dbReference type="ARBA" id="ARBA00022801"/>
    </source>
</evidence>
<keyword evidence="12" id="KW-1185">Reference proteome</keyword>
<keyword evidence="3 10" id="KW-0812">Transmembrane</keyword>
<keyword evidence="4" id="KW-0378">Hydrolase</keyword>
<keyword evidence="5 10" id="KW-1133">Transmembrane helix</keyword>
<proteinExistence type="inferred from homology"/>